<evidence type="ECO:0000256" key="1">
    <source>
        <dbReference type="SAM" id="MobiDB-lite"/>
    </source>
</evidence>
<reference evidence="3" key="1">
    <citation type="submission" date="2020-10" db="EMBL/GenBank/DDBJ databases">
        <authorList>
            <person name="Gilroy R."/>
        </authorList>
    </citation>
    <scope>NUCLEOTIDE SEQUENCE</scope>
    <source>
        <strain evidence="3">E3-2379</strain>
    </source>
</reference>
<evidence type="ECO:0000313" key="4">
    <source>
        <dbReference type="Proteomes" id="UP000823618"/>
    </source>
</evidence>
<dbReference type="AlphaFoldDB" id="A0A9D9I1H2"/>
<feature type="region of interest" description="Disordered" evidence="1">
    <location>
        <begin position="32"/>
        <end position="70"/>
    </location>
</feature>
<gene>
    <name evidence="3" type="ORF">IAC13_10065</name>
</gene>
<feature type="compositionally biased region" description="Acidic residues" evidence="1">
    <location>
        <begin position="43"/>
        <end position="60"/>
    </location>
</feature>
<keyword evidence="2" id="KW-0732">Signal</keyword>
<evidence type="ECO:0000313" key="3">
    <source>
        <dbReference type="EMBL" id="MBO8464264.1"/>
    </source>
</evidence>
<proteinExistence type="predicted"/>
<organism evidence="3 4">
    <name type="scientific">Candidatus Scybalomonas excrementavium</name>
    <dbReference type="NCBI Taxonomy" id="2840943"/>
    <lineage>
        <taxon>Bacteria</taxon>
        <taxon>Bacillati</taxon>
        <taxon>Bacillota</taxon>
        <taxon>Clostridia</taxon>
        <taxon>Lachnospirales</taxon>
        <taxon>Lachnospiraceae</taxon>
        <taxon>Lachnospiraceae incertae sedis</taxon>
        <taxon>Candidatus Scybalomonas</taxon>
    </lineage>
</organism>
<feature type="signal peptide" evidence="2">
    <location>
        <begin position="1"/>
        <end position="23"/>
    </location>
</feature>
<dbReference type="Proteomes" id="UP000823618">
    <property type="component" value="Unassembled WGS sequence"/>
</dbReference>
<feature type="compositionally biased region" description="Low complexity" evidence="1">
    <location>
        <begin position="32"/>
        <end position="42"/>
    </location>
</feature>
<name>A0A9D9I1H2_9FIRM</name>
<sequence length="200" mass="21449">MRKTSKKILTFVMTAMMVSFVFVGCGDTMNDATDGTTNSTTDTTEDMTQNDDTMTEDDTVGEGTKDVGDAVGDVARGAGDAVGDVARGVGDAVGDVANGVGDAVGDVTDGGFETYEDAHDYLLGQLGTENRDASYEIKNVKKETVEYQDGQKGYQFEVHDTNNGKDTKIGTFYVDQATGKVYKGDKNGKNVKEYTFSERE</sequence>
<dbReference type="Gene3D" id="1.20.120.20">
    <property type="entry name" value="Apolipoprotein"/>
    <property type="match status" value="1"/>
</dbReference>
<dbReference type="PROSITE" id="PS51257">
    <property type="entry name" value="PROKAR_LIPOPROTEIN"/>
    <property type="match status" value="1"/>
</dbReference>
<accession>A0A9D9I1H2</accession>
<reference evidence="3" key="2">
    <citation type="journal article" date="2021" name="PeerJ">
        <title>Extensive microbial diversity within the chicken gut microbiome revealed by metagenomics and culture.</title>
        <authorList>
            <person name="Gilroy R."/>
            <person name="Ravi A."/>
            <person name="Getino M."/>
            <person name="Pursley I."/>
            <person name="Horton D.L."/>
            <person name="Alikhan N.F."/>
            <person name="Baker D."/>
            <person name="Gharbi K."/>
            <person name="Hall N."/>
            <person name="Watson M."/>
            <person name="Adriaenssens E.M."/>
            <person name="Foster-Nyarko E."/>
            <person name="Jarju S."/>
            <person name="Secka A."/>
            <person name="Antonio M."/>
            <person name="Oren A."/>
            <person name="Chaudhuri R.R."/>
            <person name="La Ragione R."/>
            <person name="Hildebrand F."/>
            <person name="Pallen M.J."/>
        </authorList>
    </citation>
    <scope>NUCLEOTIDE SEQUENCE</scope>
    <source>
        <strain evidence="3">E3-2379</strain>
    </source>
</reference>
<dbReference type="EMBL" id="JADIML010000289">
    <property type="protein sequence ID" value="MBO8464264.1"/>
    <property type="molecule type" value="Genomic_DNA"/>
</dbReference>
<evidence type="ECO:0000256" key="2">
    <source>
        <dbReference type="SAM" id="SignalP"/>
    </source>
</evidence>
<feature type="chain" id="PRO_5039446327" evidence="2">
    <location>
        <begin position="24"/>
        <end position="200"/>
    </location>
</feature>
<comment type="caution">
    <text evidence="3">The sequence shown here is derived from an EMBL/GenBank/DDBJ whole genome shotgun (WGS) entry which is preliminary data.</text>
</comment>
<protein>
    <submittedName>
        <fullName evidence="3">Uncharacterized protein</fullName>
    </submittedName>
</protein>